<accession>A0A0U1NH44</accession>
<evidence type="ECO:0000313" key="4">
    <source>
        <dbReference type="Proteomes" id="UP000048949"/>
    </source>
</evidence>
<sequence length="347" mass="35627">MFEQSHSVGAGPALRGRDAYAGQQHYYGETGYGETGSGAGSASSKPHLIVNAAGALTSIALVIGVAVWSYNLISRDVSGVPVVKALEGPMRIQPEKPGGTPAAHQGLAVNEIAALGSAPAAPDQLMLAPAPVEITADDVAGVFVPTSNGAAAKAPVTAAPETNDVTANNETDSSLSLSNVQQVSAVARNTPATKAALDELVASIAANTPSLTPVAPAPKVTVVKGGIGTSLRPKARVMRGNVIQASAPANITSTGVEVDPASVPLGTPLVQLGAFDSAEVARGEWNRLAKTFDGYLATKKRVIERAEKNGKTFYRLRALGFDQLADAQRFCSALEAENARCLSIVKR</sequence>
<name>A0A0U1NH44_9RHOB</name>
<dbReference type="OrthoDB" id="8479416at2"/>
<dbReference type="RefSeq" id="WP_048597376.1">
    <property type="nucleotide sequence ID" value="NZ_CBFHGK010000003.1"/>
</dbReference>
<dbReference type="Gene3D" id="3.30.70.1070">
    <property type="entry name" value="Sporulation related repeat"/>
    <property type="match status" value="1"/>
</dbReference>
<dbReference type="EMBL" id="CVQV01000002">
    <property type="protein sequence ID" value="CRK74067.1"/>
    <property type="molecule type" value="Genomic_DNA"/>
</dbReference>
<dbReference type="PROSITE" id="PS51724">
    <property type="entry name" value="SPOR"/>
    <property type="match status" value="1"/>
</dbReference>
<gene>
    <name evidence="3" type="primary">ftsN</name>
    <name evidence="3" type="ORF">NIG5292_00091</name>
</gene>
<dbReference type="SUPFAM" id="SSF110997">
    <property type="entry name" value="Sporulation related repeat"/>
    <property type="match status" value="1"/>
</dbReference>
<dbReference type="InterPro" id="IPR036680">
    <property type="entry name" value="SPOR-like_sf"/>
</dbReference>
<evidence type="ECO:0000259" key="2">
    <source>
        <dbReference type="PROSITE" id="PS51724"/>
    </source>
</evidence>
<evidence type="ECO:0000313" key="3">
    <source>
        <dbReference type="EMBL" id="CRK74067.1"/>
    </source>
</evidence>
<dbReference type="GO" id="GO:0042834">
    <property type="term" value="F:peptidoglycan binding"/>
    <property type="evidence" value="ECO:0007669"/>
    <property type="project" value="InterPro"/>
</dbReference>
<feature type="transmembrane region" description="Helical" evidence="1">
    <location>
        <begin position="48"/>
        <end position="70"/>
    </location>
</feature>
<dbReference type="Pfam" id="PF05036">
    <property type="entry name" value="SPOR"/>
    <property type="match status" value="1"/>
</dbReference>
<organism evidence="3 4">
    <name type="scientific">Nereida ignava</name>
    <dbReference type="NCBI Taxonomy" id="282199"/>
    <lineage>
        <taxon>Bacteria</taxon>
        <taxon>Pseudomonadati</taxon>
        <taxon>Pseudomonadota</taxon>
        <taxon>Alphaproteobacteria</taxon>
        <taxon>Rhodobacterales</taxon>
        <taxon>Roseobacteraceae</taxon>
        <taxon>Nereida</taxon>
    </lineage>
</organism>
<dbReference type="Proteomes" id="UP000048949">
    <property type="component" value="Unassembled WGS sequence"/>
</dbReference>
<keyword evidence="1" id="KW-0812">Transmembrane</keyword>
<protein>
    <submittedName>
        <fullName evidence="3">Cell division protein FtsN</fullName>
    </submittedName>
</protein>
<reference evidence="3 4" key="1">
    <citation type="submission" date="2015-04" db="EMBL/GenBank/DDBJ databases">
        <authorList>
            <person name="Syromyatnikov M.Y."/>
            <person name="Popov V.N."/>
        </authorList>
    </citation>
    <scope>NUCLEOTIDE SEQUENCE [LARGE SCALE GENOMIC DNA]</scope>
    <source>
        <strain evidence="3 4">CECT 5292</strain>
    </source>
</reference>
<keyword evidence="3" id="KW-0132">Cell division</keyword>
<keyword evidence="3" id="KW-0131">Cell cycle</keyword>
<proteinExistence type="predicted"/>
<keyword evidence="1" id="KW-1133">Transmembrane helix</keyword>
<dbReference type="AlphaFoldDB" id="A0A0U1NH44"/>
<dbReference type="STRING" id="282199.GCA_001049735_00091"/>
<dbReference type="GO" id="GO:0051301">
    <property type="term" value="P:cell division"/>
    <property type="evidence" value="ECO:0007669"/>
    <property type="project" value="UniProtKB-KW"/>
</dbReference>
<keyword evidence="1" id="KW-0472">Membrane</keyword>
<dbReference type="InterPro" id="IPR007730">
    <property type="entry name" value="SPOR-like_dom"/>
</dbReference>
<feature type="domain" description="SPOR" evidence="2">
    <location>
        <begin position="262"/>
        <end position="347"/>
    </location>
</feature>
<keyword evidence="4" id="KW-1185">Reference proteome</keyword>
<evidence type="ECO:0000256" key="1">
    <source>
        <dbReference type="SAM" id="Phobius"/>
    </source>
</evidence>